<dbReference type="RefSeq" id="WP_072910487.1">
    <property type="nucleotide sequence ID" value="NZ_FRAR01000005.1"/>
</dbReference>
<keyword evidence="6" id="KW-1185">Reference proteome</keyword>
<dbReference type="GO" id="GO:0008270">
    <property type="term" value="F:zinc ion binding"/>
    <property type="evidence" value="ECO:0007669"/>
    <property type="project" value="InterPro"/>
</dbReference>
<sequence length="363" mass="41490">MRVKITRLVTVLLLMFSLNGVAFASIPQDDTLKEDVSSQQVSQEKLKTELIDENSIREQQDESVTEAVYNKKKHSDHREDKVKEETPEQGRQQRLSEIKENAKEPVIKSIDEEAIRAAEIKEFGKTLDEIAKESSQSGDISPQFTSDYDYYATANSTHRWITWKAKDKLNEDGNSNWYYWANTYRSDLYKGSDDADLDGESNAWLYHFHDPDTNENYLGGSRSAADLCEDHFYAAVDYWGTDTHKSMYELGKALHYLQDCNEPHHVTGQIAGASNHTTYEGYVNEVKEYYEATASGYYGFADSPWDFCDEAAEYAEDWLNDVDDNNDQTNWDLATGSCLRRAQKTSTGLLGLFFEEVGEPDSY</sequence>
<keyword evidence="1" id="KW-0964">Secreted</keyword>
<organism evidence="5 6">
    <name type="scientific">Desulforamulus aeronauticus DSM 10349</name>
    <dbReference type="NCBI Taxonomy" id="1121421"/>
    <lineage>
        <taxon>Bacteria</taxon>
        <taxon>Bacillati</taxon>
        <taxon>Bacillota</taxon>
        <taxon>Clostridia</taxon>
        <taxon>Eubacteriales</taxon>
        <taxon>Peptococcaceae</taxon>
        <taxon>Desulforamulus</taxon>
    </lineage>
</organism>
<evidence type="ECO:0000256" key="1">
    <source>
        <dbReference type="ARBA" id="ARBA00022525"/>
    </source>
</evidence>
<reference evidence="6" key="1">
    <citation type="submission" date="2016-11" db="EMBL/GenBank/DDBJ databases">
        <authorList>
            <person name="Varghese N."/>
            <person name="Submissions S."/>
        </authorList>
    </citation>
    <scope>NUCLEOTIDE SEQUENCE [LARGE SCALE GENOMIC DNA]</scope>
    <source>
        <strain evidence="6">DSM 10349</strain>
    </source>
</reference>
<name>A0A1M6NUG0_9FIRM</name>
<dbReference type="PROSITE" id="PS51346">
    <property type="entry name" value="PROKAR_ZN_DEPEND_PLPC_2"/>
    <property type="match status" value="1"/>
</dbReference>
<dbReference type="EMBL" id="FRAR01000005">
    <property type="protein sequence ID" value="SHJ99357.1"/>
    <property type="molecule type" value="Genomic_DNA"/>
</dbReference>
<feature type="region of interest" description="Disordered" evidence="2">
    <location>
        <begin position="52"/>
        <end position="102"/>
    </location>
</feature>
<feature type="domain" description="Zn-dependent PLC" evidence="4">
    <location>
        <begin position="145"/>
        <end position="363"/>
    </location>
</feature>
<gene>
    <name evidence="5" type="ORF">SAMN02745123_00265</name>
</gene>
<dbReference type="SUPFAM" id="SSF48537">
    <property type="entry name" value="Phospholipase C/P1 nuclease"/>
    <property type="match status" value="1"/>
</dbReference>
<dbReference type="AlphaFoldDB" id="A0A1M6NUG0"/>
<accession>A0A1M6NUG0</accession>
<dbReference type="InterPro" id="IPR001531">
    <property type="entry name" value="Zn_PLipaseC"/>
</dbReference>
<dbReference type="STRING" id="1121421.SAMN02745123_00265"/>
<dbReference type="GO" id="GO:0004629">
    <property type="term" value="F:phospholipase C activity"/>
    <property type="evidence" value="ECO:0007669"/>
    <property type="project" value="InterPro"/>
</dbReference>
<dbReference type="OrthoDB" id="1937927at2"/>
<dbReference type="Proteomes" id="UP000183997">
    <property type="component" value="Unassembled WGS sequence"/>
</dbReference>
<dbReference type="InterPro" id="IPR008947">
    <property type="entry name" value="PLipase_C/P1_nuclease_dom_sf"/>
</dbReference>
<dbReference type="CDD" id="cd11009">
    <property type="entry name" value="Zn_dep_PLPC"/>
    <property type="match status" value="1"/>
</dbReference>
<dbReference type="Gene3D" id="1.10.575.10">
    <property type="entry name" value="P1 Nuclease"/>
    <property type="match status" value="1"/>
</dbReference>
<keyword evidence="3" id="KW-0732">Signal</keyword>
<protein>
    <recommendedName>
        <fullName evidence="4">Zn-dependent PLC domain-containing protein</fullName>
    </recommendedName>
</protein>
<evidence type="ECO:0000313" key="5">
    <source>
        <dbReference type="EMBL" id="SHJ99357.1"/>
    </source>
</evidence>
<feature type="chain" id="PRO_5012839010" description="Zn-dependent PLC domain-containing protein" evidence="3">
    <location>
        <begin position="25"/>
        <end position="363"/>
    </location>
</feature>
<feature type="compositionally biased region" description="Basic and acidic residues" evidence="2">
    <location>
        <begin position="76"/>
        <end position="88"/>
    </location>
</feature>
<dbReference type="SMART" id="SM00770">
    <property type="entry name" value="Zn_dep_PLPC"/>
    <property type="match status" value="1"/>
</dbReference>
<evidence type="ECO:0000313" key="6">
    <source>
        <dbReference type="Proteomes" id="UP000183997"/>
    </source>
</evidence>
<evidence type="ECO:0000256" key="2">
    <source>
        <dbReference type="SAM" id="MobiDB-lite"/>
    </source>
</evidence>
<feature type="signal peptide" evidence="3">
    <location>
        <begin position="1"/>
        <end position="24"/>
    </location>
</feature>
<evidence type="ECO:0000256" key="3">
    <source>
        <dbReference type="SAM" id="SignalP"/>
    </source>
</evidence>
<proteinExistence type="predicted"/>
<evidence type="ECO:0000259" key="4">
    <source>
        <dbReference type="PROSITE" id="PS51346"/>
    </source>
</evidence>